<dbReference type="PANTHER" id="PTHR37471:SF1">
    <property type="entry name" value="AB HYDROLASE-1 DOMAIN-CONTAINING PROTEIN"/>
    <property type="match status" value="1"/>
</dbReference>
<evidence type="ECO:0000256" key="1">
    <source>
        <dbReference type="SAM" id="MobiDB-lite"/>
    </source>
</evidence>
<name>A0A1X2I3W1_9FUNG</name>
<dbReference type="Proteomes" id="UP000193560">
    <property type="component" value="Unassembled WGS sequence"/>
</dbReference>
<reference evidence="3 4" key="1">
    <citation type="submission" date="2016-07" db="EMBL/GenBank/DDBJ databases">
        <title>Pervasive Adenine N6-methylation of Active Genes in Fungi.</title>
        <authorList>
            <consortium name="DOE Joint Genome Institute"/>
            <person name="Mondo S.J."/>
            <person name="Dannebaum R.O."/>
            <person name="Kuo R.C."/>
            <person name="Labutti K."/>
            <person name="Haridas S."/>
            <person name="Kuo A."/>
            <person name="Salamov A."/>
            <person name="Ahrendt S.R."/>
            <person name="Lipzen A."/>
            <person name="Sullivan W."/>
            <person name="Andreopoulos W.B."/>
            <person name="Clum A."/>
            <person name="Lindquist E."/>
            <person name="Daum C."/>
            <person name="Ramamoorthy G.K."/>
            <person name="Gryganskyi A."/>
            <person name="Culley D."/>
            <person name="Magnuson J.K."/>
            <person name="James T.Y."/>
            <person name="O'Malley M.A."/>
            <person name="Stajich J.E."/>
            <person name="Spatafora J.W."/>
            <person name="Visel A."/>
            <person name="Grigoriev I.V."/>
        </authorList>
    </citation>
    <scope>NUCLEOTIDE SEQUENCE [LARGE SCALE GENOMIC DNA]</scope>
    <source>
        <strain evidence="3 4">NRRL 1336</strain>
    </source>
</reference>
<protein>
    <recommendedName>
        <fullName evidence="5">Alpha/Beta hydrolase protein</fullName>
    </recommendedName>
</protein>
<organism evidence="3 4">
    <name type="scientific">Absidia repens</name>
    <dbReference type="NCBI Taxonomy" id="90262"/>
    <lineage>
        <taxon>Eukaryota</taxon>
        <taxon>Fungi</taxon>
        <taxon>Fungi incertae sedis</taxon>
        <taxon>Mucoromycota</taxon>
        <taxon>Mucoromycotina</taxon>
        <taxon>Mucoromycetes</taxon>
        <taxon>Mucorales</taxon>
        <taxon>Cunninghamellaceae</taxon>
        <taxon>Absidia</taxon>
    </lineage>
</organism>
<keyword evidence="4" id="KW-1185">Reference proteome</keyword>
<feature type="compositionally biased region" description="Low complexity" evidence="1">
    <location>
        <begin position="102"/>
        <end position="115"/>
    </location>
</feature>
<keyword evidence="2" id="KW-1133">Transmembrane helix</keyword>
<accession>A0A1X2I3W1</accession>
<dbReference type="EMBL" id="MCGE01000030">
    <property type="protein sequence ID" value="ORZ08681.1"/>
    <property type="molecule type" value="Genomic_DNA"/>
</dbReference>
<dbReference type="STRING" id="90262.A0A1X2I3W1"/>
<evidence type="ECO:0000313" key="4">
    <source>
        <dbReference type="Proteomes" id="UP000193560"/>
    </source>
</evidence>
<keyword evidence="2" id="KW-0472">Membrane</keyword>
<dbReference type="SUPFAM" id="SSF53474">
    <property type="entry name" value="alpha/beta-Hydrolases"/>
    <property type="match status" value="1"/>
</dbReference>
<dbReference type="OrthoDB" id="6431331at2759"/>
<evidence type="ECO:0008006" key="5">
    <source>
        <dbReference type="Google" id="ProtNLM"/>
    </source>
</evidence>
<dbReference type="AlphaFoldDB" id="A0A1X2I3W1"/>
<evidence type="ECO:0000256" key="2">
    <source>
        <dbReference type="SAM" id="Phobius"/>
    </source>
</evidence>
<gene>
    <name evidence="3" type="ORF">BCR42DRAFT_424687</name>
</gene>
<dbReference type="PANTHER" id="PTHR37471">
    <property type="entry name" value="UNNAMED PRODUCT"/>
    <property type="match status" value="1"/>
</dbReference>
<dbReference type="Gene3D" id="3.40.50.1820">
    <property type="entry name" value="alpha/beta hydrolase"/>
    <property type="match status" value="1"/>
</dbReference>
<proteinExistence type="predicted"/>
<sequence length="399" mass="46339">MINTLEDKYNITFPVGHNEDIRCIRLTLDPVQAIHRPLLFYLTVYLSVSLLNTLVLTRWWKFQPHGDHNTLWGGPILRIHHCVKWLKTCIPGPHQPQHQQRSTNMTTASSTSVTSTQRIPTFAPFCNNTKSADDQLVYWYRPASDTYQHTNDPSIPRQNDNNLKTPLVFLHGFGIGPGLYMEFIYRLIKMNRPLYVVEIPAVAMRMVETVPEVHVVVNGIKNMLHSHGYKHAVFVGHSFGTDVTNWIMNNSPSMVAGAVMIDPVCFLLQHAHVAFNFIHRTPKRLFEYLMRYGASRELYISNYVARHFQWYENICFVDKMYNKQHPLFNNTVVFLSEKDGVTDSPLVAKNFVKHGVNHRVMQSLEHGEFLMNWTWRKQILDQIEWIARNVDDEGIDLQP</sequence>
<feature type="transmembrane region" description="Helical" evidence="2">
    <location>
        <begin position="38"/>
        <end position="56"/>
    </location>
</feature>
<comment type="caution">
    <text evidence="3">The sequence shown here is derived from an EMBL/GenBank/DDBJ whole genome shotgun (WGS) entry which is preliminary data.</text>
</comment>
<keyword evidence="2" id="KW-0812">Transmembrane</keyword>
<dbReference type="InterPro" id="IPR029058">
    <property type="entry name" value="AB_hydrolase_fold"/>
</dbReference>
<feature type="region of interest" description="Disordered" evidence="1">
    <location>
        <begin position="94"/>
        <end position="115"/>
    </location>
</feature>
<evidence type="ECO:0000313" key="3">
    <source>
        <dbReference type="EMBL" id="ORZ08681.1"/>
    </source>
</evidence>